<evidence type="ECO:0008006" key="4">
    <source>
        <dbReference type="Google" id="ProtNLM"/>
    </source>
</evidence>
<dbReference type="PANTHER" id="PTHR46880:SF5">
    <property type="entry name" value="DUF4371 DOMAIN-CONTAINING PROTEIN"/>
    <property type="match status" value="1"/>
</dbReference>
<evidence type="ECO:0000313" key="2">
    <source>
        <dbReference type="EMBL" id="CAH3107136.1"/>
    </source>
</evidence>
<feature type="region of interest" description="Disordered" evidence="1">
    <location>
        <begin position="459"/>
        <end position="490"/>
    </location>
</feature>
<dbReference type="SUPFAM" id="SSF53098">
    <property type="entry name" value="Ribonuclease H-like"/>
    <property type="match status" value="1"/>
</dbReference>
<evidence type="ECO:0000256" key="1">
    <source>
        <dbReference type="SAM" id="MobiDB-lite"/>
    </source>
</evidence>
<dbReference type="AlphaFoldDB" id="A0AAU9W7V2"/>
<evidence type="ECO:0000313" key="3">
    <source>
        <dbReference type="Proteomes" id="UP001159428"/>
    </source>
</evidence>
<dbReference type="InterPro" id="IPR012337">
    <property type="entry name" value="RNaseH-like_sf"/>
</dbReference>
<name>A0AAU9W7V2_9CNID</name>
<proteinExistence type="predicted"/>
<sequence length="543" mass="60853">MERAGLQNLKHFTYTGEGTLQEMFLILGQVLKDRVTERVNKSKFFGCLVDEVTDVSVLQQFVTFVKYIHEGKSRTEVLHTEHLSEAKGKALAESLEGILKKCSLDISKIKSCVSDGANVMLGAHNGMVAHIRKKVPDLVNIHCLSHKASVESMKQEFVAHITVFDFFKESDATACGLLTQTRNHKFIGAIYIMDAVLPPLAILSKAFQFGEISFDAIPSAISACIAKLDKVVSEKDEILSQLSQDMEENGKFGMIELSPNDATTQFLSRLCVSYVENLKKNISSRFPNIPLIAAFSIFNPEAIPERNSPEFKRYGEEKLAKLADHFSSTLDTERLKSEWDHFKFMALEIKQEYSTVSTMLKTTPTEWLLSKLTSSKSYSFMFPNLVSLEELAQNIPVTNAWPERGGSAIKRIKTRLRNRLADKMLDSLLHLSINAPPPGSDEASAIIQEASTRFVAAKERRKLPSRQDVQESETEAGASSVDQNRSSRTELEVRVQQLEDQLEVEMIRADHSTLLLKNMLLQFCHTGCESEQEDGTDESDDDS</sequence>
<accession>A0AAU9W7V2</accession>
<keyword evidence="3" id="KW-1185">Reference proteome</keyword>
<organism evidence="2 3">
    <name type="scientific">Pocillopora meandrina</name>
    <dbReference type="NCBI Taxonomy" id="46732"/>
    <lineage>
        <taxon>Eukaryota</taxon>
        <taxon>Metazoa</taxon>
        <taxon>Cnidaria</taxon>
        <taxon>Anthozoa</taxon>
        <taxon>Hexacorallia</taxon>
        <taxon>Scleractinia</taxon>
        <taxon>Astrocoeniina</taxon>
        <taxon>Pocilloporidae</taxon>
        <taxon>Pocillopora</taxon>
    </lineage>
</organism>
<dbReference type="Proteomes" id="UP001159428">
    <property type="component" value="Unassembled WGS sequence"/>
</dbReference>
<reference evidence="2 3" key="1">
    <citation type="submission" date="2022-05" db="EMBL/GenBank/DDBJ databases">
        <authorList>
            <consortium name="Genoscope - CEA"/>
            <person name="William W."/>
        </authorList>
    </citation>
    <scope>NUCLEOTIDE SEQUENCE [LARGE SCALE GENOMIC DNA]</scope>
</reference>
<dbReference type="PANTHER" id="PTHR46880">
    <property type="entry name" value="RAS-ASSOCIATING DOMAIN-CONTAINING PROTEIN"/>
    <property type="match status" value="1"/>
</dbReference>
<dbReference type="EMBL" id="CALNXJ010000010">
    <property type="protein sequence ID" value="CAH3107136.1"/>
    <property type="molecule type" value="Genomic_DNA"/>
</dbReference>
<gene>
    <name evidence="2" type="ORF">PMEA_00001868</name>
</gene>
<comment type="caution">
    <text evidence="2">The sequence shown here is derived from an EMBL/GenBank/DDBJ whole genome shotgun (WGS) entry which is preliminary data.</text>
</comment>
<protein>
    <recommendedName>
        <fullName evidence="4">DUF4371 domain-containing protein</fullName>
    </recommendedName>
</protein>